<sequence>MLHPVLSHKYTVFSLLPFLVIHALVPAALLYYYGNLNWQDAFIDGLVYSAVMVVVGFSLWYPIGYGGGDNSISGRLVTNVLVGVLSVIAWMLVSGIVSHMLLGHNSYYVALAKQIIPIRALWGIEHFMMIMVMYHFFVFYRDLEEKRLQEEVLKKQVKESELKSLKSQLNPHFLFNSLNSVSSLTITEPEKARRMITQLSDLLRYSLRNKHTELIPVCDELQNIRRYMDIEKVRFGDLLIYKEEVSERCNQCRLPAMVLQPLLENSIKHGLYESLDPVTVKIKCNFTYPNLEISISNNCDVSLPSPKGEGMGLRSTANILRNMYNREGLLRTENVGNEFMVHLIIPQNS</sequence>
<dbReference type="OrthoDB" id="9809908at2"/>
<evidence type="ECO:0000313" key="4">
    <source>
        <dbReference type="Proteomes" id="UP000295221"/>
    </source>
</evidence>
<keyword evidence="1" id="KW-0472">Membrane</keyword>
<dbReference type="EMBL" id="SLWK01000002">
    <property type="protein sequence ID" value="TCO09842.1"/>
    <property type="molecule type" value="Genomic_DNA"/>
</dbReference>
<feature type="transmembrane region" description="Helical" evidence="1">
    <location>
        <begin position="120"/>
        <end position="140"/>
    </location>
</feature>
<dbReference type="AlphaFoldDB" id="A0A4R2GLH1"/>
<keyword evidence="4" id="KW-1185">Reference proteome</keyword>
<evidence type="ECO:0000259" key="2">
    <source>
        <dbReference type="Pfam" id="PF06580"/>
    </source>
</evidence>
<dbReference type="RefSeq" id="WP_132432664.1">
    <property type="nucleotide sequence ID" value="NZ_SLWK01000002.1"/>
</dbReference>
<dbReference type="PANTHER" id="PTHR34220">
    <property type="entry name" value="SENSOR HISTIDINE KINASE YPDA"/>
    <property type="match status" value="1"/>
</dbReference>
<evidence type="ECO:0000313" key="3">
    <source>
        <dbReference type="EMBL" id="TCO09842.1"/>
    </source>
</evidence>
<dbReference type="InterPro" id="IPR036890">
    <property type="entry name" value="HATPase_C_sf"/>
</dbReference>
<feature type="transmembrane region" description="Helical" evidence="1">
    <location>
        <begin position="45"/>
        <end position="64"/>
    </location>
</feature>
<evidence type="ECO:0000256" key="1">
    <source>
        <dbReference type="SAM" id="Phobius"/>
    </source>
</evidence>
<keyword evidence="1" id="KW-0812">Transmembrane</keyword>
<keyword evidence="3" id="KW-0808">Transferase</keyword>
<feature type="transmembrane region" description="Helical" evidence="1">
    <location>
        <begin position="76"/>
        <end position="100"/>
    </location>
</feature>
<dbReference type="Pfam" id="PF06580">
    <property type="entry name" value="His_kinase"/>
    <property type="match status" value="1"/>
</dbReference>
<accession>A0A4R2GLH1</accession>
<dbReference type="InterPro" id="IPR010559">
    <property type="entry name" value="Sig_transdc_His_kin_internal"/>
</dbReference>
<dbReference type="PANTHER" id="PTHR34220:SF7">
    <property type="entry name" value="SENSOR HISTIDINE KINASE YPDA"/>
    <property type="match status" value="1"/>
</dbReference>
<dbReference type="InterPro" id="IPR050640">
    <property type="entry name" value="Bact_2-comp_sensor_kinase"/>
</dbReference>
<comment type="caution">
    <text evidence="3">The sequence shown here is derived from an EMBL/GenBank/DDBJ whole genome shotgun (WGS) entry which is preliminary data.</text>
</comment>
<proteinExistence type="predicted"/>
<feature type="transmembrane region" description="Helical" evidence="1">
    <location>
        <begin position="12"/>
        <end position="33"/>
    </location>
</feature>
<dbReference type="GO" id="GO:0000155">
    <property type="term" value="F:phosphorelay sensor kinase activity"/>
    <property type="evidence" value="ECO:0007669"/>
    <property type="project" value="InterPro"/>
</dbReference>
<dbReference type="Gene3D" id="3.30.565.10">
    <property type="entry name" value="Histidine kinase-like ATPase, C-terminal domain"/>
    <property type="match status" value="1"/>
</dbReference>
<protein>
    <submittedName>
        <fullName evidence="3">Histidine kinase</fullName>
    </submittedName>
</protein>
<keyword evidence="3" id="KW-0418">Kinase</keyword>
<name>A0A4R2GLH1_9BACT</name>
<feature type="domain" description="Signal transduction histidine kinase internal region" evidence="2">
    <location>
        <begin position="160"/>
        <end position="237"/>
    </location>
</feature>
<dbReference type="Proteomes" id="UP000295221">
    <property type="component" value="Unassembled WGS sequence"/>
</dbReference>
<dbReference type="SUPFAM" id="SSF55874">
    <property type="entry name" value="ATPase domain of HSP90 chaperone/DNA topoisomerase II/histidine kinase"/>
    <property type="match status" value="1"/>
</dbReference>
<organism evidence="3 4">
    <name type="scientific">Natronoflexus pectinivorans</name>
    <dbReference type="NCBI Taxonomy" id="682526"/>
    <lineage>
        <taxon>Bacteria</taxon>
        <taxon>Pseudomonadati</taxon>
        <taxon>Bacteroidota</taxon>
        <taxon>Bacteroidia</taxon>
        <taxon>Marinilabiliales</taxon>
        <taxon>Marinilabiliaceae</taxon>
        <taxon>Natronoflexus</taxon>
    </lineage>
</organism>
<gene>
    <name evidence="3" type="ORF">EV194_102271</name>
</gene>
<keyword evidence="1" id="KW-1133">Transmembrane helix</keyword>
<dbReference type="GO" id="GO:0016020">
    <property type="term" value="C:membrane"/>
    <property type="evidence" value="ECO:0007669"/>
    <property type="project" value="InterPro"/>
</dbReference>
<reference evidence="3 4" key="1">
    <citation type="submission" date="2019-03" db="EMBL/GenBank/DDBJ databases">
        <title>Genomic Encyclopedia of Type Strains, Phase IV (KMG-IV): sequencing the most valuable type-strain genomes for metagenomic binning, comparative biology and taxonomic classification.</title>
        <authorList>
            <person name="Goeker M."/>
        </authorList>
    </citation>
    <scope>NUCLEOTIDE SEQUENCE [LARGE SCALE GENOMIC DNA]</scope>
    <source>
        <strain evidence="3 4">DSM 24179</strain>
    </source>
</reference>